<evidence type="ECO:0000256" key="1">
    <source>
        <dbReference type="SAM" id="MobiDB-lite"/>
    </source>
</evidence>
<feature type="region of interest" description="Disordered" evidence="1">
    <location>
        <begin position="301"/>
        <end position="431"/>
    </location>
</feature>
<protein>
    <submittedName>
        <fullName evidence="3">Neurofilament medium polypeptide-like</fullName>
    </submittedName>
</protein>
<proteinExistence type="predicted"/>
<reference evidence="3" key="1">
    <citation type="submission" date="2025-08" db="UniProtKB">
        <authorList>
            <consortium name="RefSeq"/>
        </authorList>
    </citation>
    <scope>IDENTIFICATION</scope>
    <source>
        <tissue evidence="3">Testes</tissue>
    </source>
</reference>
<accession>A0ABM0MZL2</accession>
<name>A0ABM0MZL2_SACKO</name>
<feature type="compositionally biased region" description="Basic residues" evidence="1">
    <location>
        <begin position="356"/>
        <end position="368"/>
    </location>
</feature>
<evidence type="ECO:0000313" key="2">
    <source>
        <dbReference type="Proteomes" id="UP000694865"/>
    </source>
</evidence>
<dbReference type="GeneID" id="102807863"/>
<feature type="compositionally biased region" description="Low complexity" evidence="1">
    <location>
        <begin position="331"/>
        <end position="342"/>
    </location>
</feature>
<feature type="compositionally biased region" description="Basic residues" evidence="1">
    <location>
        <begin position="375"/>
        <end position="387"/>
    </location>
</feature>
<feature type="region of interest" description="Disordered" evidence="1">
    <location>
        <begin position="201"/>
        <end position="269"/>
    </location>
</feature>
<feature type="compositionally biased region" description="Polar residues" evidence="1">
    <location>
        <begin position="258"/>
        <end position="269"/>
    </location>
</feature>
<sequence>MSAMKRNTIKQKYLERSDVATTILQRSRTSMSSNGSFIPEIQDFESQFQFELGKSFFDKAVVTAKRNYTINNACKSDDVQLSSMSELSTDGQSWGYHDLSTDNTGSSKSLDGELLQQWDDDNTTNFAEYIINGILDPRIVARKKKLKRKQLEEKAKKSVIPRDQTDDDMQEESISELHTSIEKIELNGENIEFVTEQPREFTENEKAAGTWDSNKCANGDTVSEAKNGDTIGLETDGQQTPNNRESNLTEEQIKEPINNDSSENQSSETIVDIKTSVVQNSSSEPLLMANQQSEGIVVGDKATCDAPIGDAGGTVKEDDTKSGVDGSETTSVGKRSIKSGRSSGKGKKVTFEEKKKGKPKSAKSAKGKKGNDKKGGKKDKKGKKKKSPTPPPVVVPDTIIEPEPLAQPSEELFNKPDVEPSEPQEPQTIILDEPPKYCLYTEYKSKEQMVREWLYASNTNGAIRTLPIL</sequence>
<evidence type="ECO:0000313" key="3">
    <source>
        <dbReference type="RefSeq" id="XP_006825453.1"/>
    </source>
</evidence>
<dbReference type="RefSeq" id="XP_006825453.1">
    <property type="nucleotide sequence ID" value="XM_006825390.1"/>
</dbReference>
<feature type="compositionally biased region" description="Polar residues" evidence="1">
    <location>
        <begin position="236"/>
        <end position="250"/>
    </location>
</feature>
<dbReference type="Proteomes" id="UP000694865">
    <property type="component" value="Unplaced"/>
</dbReference>
<feature type="compositionally biased region" description="Low complexity" evidence="1">
    <location>
        <begin position="395"/>
        <end position="404"/>
    </location>
</feature>
<keyword evidence="2" id="KW-1185">Reference proteome</keyword>
<organism evidence="2 3">
    <name type="scientific">Saccoglossus kowalevskii</name>
    <name type="common">Acorn worm</name>
    <dbReference type="NCBI Taxonomy" id="10224"/>
    <lineage>
        <taxon>Eukaryota</taxon>
        <taxon>Metazoa</taxon>
        <taxon>Hemichordata</taxon>
        <taxon>Enteropneusta</taxon>
        <taxon>Harrimaniidae</taxon>
        <taxon>Saccoglossus</taxon>
    </lineage>
</organism>
<gene>
    <name evidence="3" type="primary">LOC102807863</name>
</gene>